<proteinExistence type="predicted"/>
<dbReference type="PROSITE" id="PS51375">
    <property type="entry name" value="PPR"/>
    <property type="match status" value="5"/>
</dbReference>
<gene>
    <name evidence="4" type="primary">PCMP-H38</name>
    <name evidence="4" type="ORF">AXF42_Ash007125</name>
</gene>
<reference evidence="4 5" key="1">
    <citation type="journal article" date="2017" name="Nature">
        <title>The Apostasia genome and the evolution of orchids.</title>
        <authorList>
            <person name="Zhang G.Q."/>
            <person name="Liu K.W."/>
            <person name="Li Z."/>
            <person name="Lohaus R."/>
            <person name="Hsiao Y.Y."/>
            <person name="Niu S.C."/>
            <person name="Wang J.Y."/>
            <person name="Lin Y.C."/>
            <person name="Xu Q."/>
            <person name="Chen L.J."/>
            <person name="Yoshida K."/>
            <person name="Fujiwara S."/>
            <person name="Wang Z.W."/>
            <person name="Zhang Y.Q."/>
            <person name="Mitsuda N."/>
            <person name="Wang M."/>
            <person name="Liu G.H."/>
            <person name="Pecoraro L."/>
            <person name="Huang H.X."/>
            <person name="Xiao X.J."/>
            <person name="Lin M."/>
            <person name="Wu X.Y."/>
            <person name="Wu W.L."/>
            <person name="Chen Y.Y."/>
            <person name="Chang S.B."/>
            <person name="Sakamoto S."/>
            <person name="Ohme-Takagi M."/>
            <person name="Yagi M."/>
            <person name="Zeng S.J."/>
            <person name="Shen C.Y."/>
            <person name="Yeh C.M."/>
            <person name="Luo Y.B."/>
            <person name="Tsai W.C."/>
            <person name="Van de Peer Y."/>
            <person name="Liu Z.J."/>
        </authorList>
    </citation>
    <scope>NUCLEOTIDE SEQUENCE [LARGE SCALE GENOMIC DNA]</scope>
    <source>
        <strain evidence="5">cv. Shenzhen</strain>
        <tissue evidence="4">Stem</tissue>
    </source>
</reference>
<dbReference type="InterPro" id="IPR046960">
    <property type="entry name" value="PPR_At4g14850-like_plant"/>
</dbReference>
<dbReference type="GO" id="GO:0009451">
    <property type="term" value="P:RNA modification"/>
    <property type="evidence" value="ECO:0007669"/>
    <property type="project" value="InterPro"/>
</dbReference>
<evidence type="ECO:0000256" key="1">
    <source>
        <dbReference type="ARBA" id="ARBA00022737"/>
    </source>
</evidence>
<organism evidence="4 5">
    <name type="scientific">Apostasia shenzhenica</name>
    <dbReference type="NCBI Taxonomy" id="1088818"/>
    <lineage>
        <taxon>Eukaryota</taxon>
        <taxon>Viridiplantae</taxon>
        <taxon>Streptophyta</taxon>
        <taxon>Embryophyta</taxon>
        <taxon>Tracheophyta</taxon>
        <taxon>Spermatophyta</taxon>
        <taxon>Magnoliopsida</taxon>
        <taxon>Liliopsida</taxon>
        <taxon>Asparagales</taxon>
        <taxon>Orchidaceae</taxon>
        <taxon>Apostasioideae</taxon>
        <taxon>Apostasia</taxon>
    </lineage>
</organism>
<evidence type="ECO:0000259" key="3">
    <source>
        <dbReference type="Pfam" id="PF14432"/>
    </source>
</evidence>
<feature type="repeat" description="PPR" evidence="2">
    <location>
        <begin position="144"/>
        <end position="178"/>
    </location>
</feature>
<name>A0A2I0BF44_9ASPA</name>
<dbReference type="InterPro" id="IPR032867">
    <property type="entry name" value="DYW_dom"/>
</dbReference>
<evidence type="ECO:0000313" key="4">
    <source>
        <dbReference type="EMBL" id="PKA66427.1"/>
    </source>
</evidence>
<dbReference type="OrthoDB" id="778236at2759"/>
<dbReference type="GO" id="GO:0003723">
    <property type="term" value="F:RNA binding"/>
    <property type="evidence" value="ECO:0007669"/>
    <property type="project" value="InterPro"/>
</dbReference>
<dbReference type="Proteomes" id="UP000236161">
    <property type="component" value="Unassembled WGS sequence"/>
</dbReference>
<dbReference type="Pfam" id="PF14432">
    <property type="entry name" value="DYW_deaminase"/>
    <property type="match status" value="1"/>
</dbReference>
<feature type="repeat" description="PPR" evidence="2">
    <location>
        <begin position="66"/>
        <end position="100"/>
    </location>
</feature>
<dbReference type="InterPro" id="IPR046848">
    <property type="entry name" value="E_motif"/>
</dbReference>
<dbReference type="Gene3D" id="1.25.40.10">
    <property type="entry name" value="Tetratricopeptide repeat domain"/>
    <property type="match status" value="3"/>
</dbReference>
<dbReference type="PANTHER" id="PTHR47926">
    <property type="entry name" value="PENTATRICOPEPTIDE REPEAT-CONTAINING PROTEIN"/>
    <property type="match status" value="1"/>
</dbReference>
<feature type="repeat" description="PPR" evidence="2">
    <location>
        <begin position="280"/>
        <end position="315"/>
    </location>
</feature>
<sequence length="553" mass="60961">MIQSYGSNGLFHKAALLMREMLSVGFSPSQAAMINMLKAVTDAAALEMGQQIHALLVKSRELSLEDVRLSTALIDMYVRCGSMDEAINVFDHANERNAASWTAMIAGNGMDLRIALSTALLEMYLKCGDANSARSLFDEMPERDVMCWTVMISGYSQANFFNEAFELFGQMKDLGIRPNGIMMVNLLFLCAEAGALDRGRQLHAIIDQQGIKMDVVLATALVDMYAKCGEMEEAFKAFNGANDADVCMWNALLNGMAMNGDGREAIELFSEMVAAGIKPNEITFVGLLKACSHSGLVEEGRRFFERMSIEFGLVPRVEHYGCIVDLHSRAGLLDEAHEIIRKMPVSPNVVIWGSLIAACRVHGNLKLGEIAAREILKLEPENVGYRVLLSNIYAAQGRWDEVAEVRTRVKAGGRKKAPAMSSIEVNGAIHGFVIGDASHPQAEEIHAMAAEMQRELKRAGHVTNTSVVLLNVEEEEEKASSLCFHSEKLAMAFGLISTKPRSPLRIVKNLRICEDCHAATKLLSEIYGRVIVVRDRNRYHHFSGGSCSCGDYW</sequence>
<feature type="domain" description="DYW" evidence="3">
    <location>
        <begin position="460"/>
        <end position="553"/>
    </location>
</feature>
<evidence type="ECO:0000256" key="2">
    <source>
        <dbReference type="PROSITE-ProRule" id="PRU00708"/>
    </source>
</evidence>
<keyword evidence="1" id="KW-0677">Repeat</keyword>
<dbReference type="Pfam" id="PF13041">
    <property type="entry name" value="PPR_2"/>
    <property type="match status" value="2"/>
</dbReference>
<dbReference type="AlphaFoldDB" id="A0A2I0BF44"/>
<feature type="repeat" description="PPR" evidence="2">
    <location>
        <begin position="245"/>
        <end position="279"/>
    </location>
</feature>
<dbReference type="PANTHER" id="PTHR47926:SF490">
    <property type="entry name" value="REPEAT-LIKE SUPERFAMILY PROTEIN, PUTATIVE-RELATED"/>
    <property type="match status" value="1"/>
</dbReference>
<dbReference type="Pfam" id="PF01535">
    <property type="entry name" value="PPR"/>
    <property type="match status" value="4"/>
</dbReference>
<dbReference type="EC" id="3.6.1.-" evidence="4"/>
<dbReference type="FunFam" id="1.25.40.10:FF:000184">
    <property type="entry name" value="Pentatricopeptide repeat-containing protein, chloroplastic"/>
    <property type="match status" value="1"/>
</dbReference>
<feature type="repeat" description="PPR" evidence="2">
    <location>
        <begin position="1"/>
        <end position="28"/>
    </location>
</feature>
<dbReference type="InterPro" id="IPR011990">
    <property type="entry name" value="TPR-like_helical_dom_sf"/>
</dbReference>
<protein>
    <submittedName>
        <fullName evidence="4">Pentatricopeptide repeat-containing protein</fullName>
        <ecNumber evidence="4">3.6.1.-</ecNumber>
    </submittedName>
</protein>
<dbReference type="InterPro" id="IPR002885">
    <property type="entry name" value="PPR_rpt"/>
</dbReference>
<dbReference type="EMBL" id="KZ451886">
    <property type="protein sequence ID" value="PKA66427.1"/>
    <property type="molecule type" value="Genomic_DNA"/>
</dbReference>
<dbReference type="NCBIfam" id="TIGR00756">
    <property type="entry name" value="PPR"/>
    <property type="match status" value="4"/>
</dbReference>
<accession>A0A2I0BF44</accession>
<dbReference type="GO" id="GO:0016787">
    <property type="term" value="F:hydrolase activity"/>
    <property type="evidence" value="ECO:0007669"/>
    <property type="project" value="UniProtKB-KW"/>
</dbReference>
<dbReference type="SUPFAM" id="SSF48452">
    <property type="entry name" value="TPR-like"/>
    <property type="match status" value="1"/>
</dbReference>
<dbReference type="GO" id="GO:0008270">
    <property type="term" value="F:zinc ion binding"/>
    <property type="evidence" value="ECO:0007669"/>
    <property type="project" value="InterPro"/>
</dbReference>
<dbReference type="Pfam" id="PF20431">
    <property type="entry name" value="E_motif"/>
    <property type="match status" value="1"/>
</dbReference>
<evidence type="ECO:0000313" key="5">
    <source>
        <dbReference type="Proteomes" id="UP000236161"/>
    </source>
</evidence>
<keyword evidence="5" id="KW-1185">Reference proteome</keyword>
<keyword evidence="4" id="KW-0378">Hydrolase</keyword>